<dbReference type="GO" id="GO:0006353">
    <property type="term" value="P:DNA-templated transcription termination"/>
    <property type="evidence" value="ECO:0007669"/>
    <property type="project" value="UniProtKB-KW"/>
</dbReference>
<keyword evidence="3" id="KW-0809">Transit peptide</keyword>
<evidence type="ECO:0000256" key="2">
    <source>
        <dbReference type="ARBA" id="ARBA00022472"/>
    </source>
</evidence>
<name>A0A445CCY4_ARAHY</name>
<comment type="similarity">
    <text evidence="1">Belongs to the mTERF family.</text>
</comment>
<dbReference type="SMART" id="SM00733">
    <property type="entry name" value="Mterf"/>
    <property type="match status" value="6"/>
</dbReference>
<keyword evidence="2" id="KW-0805">Transcription regulation</keyword>
<evidence type="ECO:0000313" key="4">
    <source>
        <dbReference type="EMBL" id="RYR48800.1"/>
    </source>
</evidence>
<dbReference type="PANTHER" id="PTHR42723">
    <property type="entry name" value="CHLOROPHYLL SYNTHASE"/>
    <property type="match status" value="1"/>
</dbReference>
<dbReference type="InterPro" id="IPR044878">
    <property type="entry name" value="UbiA_sf"/>
</dbReference>
<gene>
    <name evidence="4" type="ORF">Ahy_A07g034874</name>
</gene>
<keyword evidence="2" id="KW-0806">Transcription termination</keyword>
<dbReference type="GO" id="GO:0003676">
    <property type="term" value="F:nucleic acid binding"/>
    <property type="evidence" value="ECO:0007669"/>
    <property type="project" value="InterPro"/>
</dbReference>
<dbReference type="PANTHER" id="PTHR42723:SF1">
    <property type="entry name" value="CHLOROPHYLL SYNTHASE, CHLOROPLASTIC"/>
    <property type="match status" value="1"/>
</dbReference>
<dbReference type="InterPro" id="IPR038538">
    <property type="entry name" value="MTERF_sf"/>
</dbReference>
<evidence type="ECO:0000256" key="1">
    <source>
        <dbReference type="ARBA" id="ARBA00007692"/>
    </source>
</evidence>
<keyword evidence="2" id="KW-0804">Transcription</keyword>
<dbReference type="FunFam" id="1.25.70.10:FF:000010">
    <property type="entry name" value="Transcription termination factor MTEF1, chloroplastic"/>
    <property type="match status" value="1"/>
</dbReference>
<comment type="caution">
    <text evidence="4">The sequence shown here is derived from an EMBL/GenBank/DDBJ whole genome shotgun (WGS) entry which is preliminary data.</text>
</comment>
<dbReference type="Pfam" id="PF02536">
    <property type="entry name" value="mTERF"/>
    <property type="match status" value="1"/>
</dbReference>
<dbReference type="Proteomes" id="UP000289738">
    <property type="component" value="Chromosome A07"/>
</dbReference>
<keyword evidence="5" id="KW-1185">Reference proteome</keyword>
<dbReference type="Gene3D" id="1.10.357.140">
    <property type="entry name" value="UbiA prenyltransferase"/>
    <property type="match status" value="1"/>
</dbReference>
<proteinExistence type="inferred from homology"/>
<reference evidence="4 5" key="1">
    <citation type="submission" date="2019-01" db="EMBL/GenBank/DDBJ databases">
        <title>Sequencing of cultivated peanut Arachis hypogaea provides insights into genome evolution and oil improvement.</title>
        <authorList>
            <person name="Chen X."/>
        </authorList>
    </citation>
    <scope>NUCLEOTIDE SEQUENCE [LARGE SCALE GENOMIC DNA]</scope>
    <source>
        <strain evidence="5">cv. Fuhuasheng</strain>
        <tissue evidence="4">Leaves</tissue>
    </source>
</reference>
<sequence length="704" mass="78769">MFENWTELIGRTDSTGDRQRKRSDLMCKIVKSKIVQEPLNRPIARVIHLSLLLQLLASANALASTKESKQPPPIVVAVCRSERLLPPSVALKNYRLRGLGPLAGSSASCARISPLSSVLGCSRLPPPVSARAVRVGYCSLSVVVSARFCLPVSLESRLGHWHLVVRLSRRRRQKQLVGLSLASSPSVGWLPTRLQPLTKAGPILVAINSFKKIPLYELQAPIFLKKMASLSLNMVSVPPRTTTISCTRTRVPSLPFSFTTSWFQAPDKAPLKDGSSINQLLGIKGAAQDSNKWKIQVQFTKSVTWPPLVWGVVCGAAASGNFHWTIEDVAKSIAGMLMSGPFLTGYTQTINDWYDREIRIPSGVISENEVITQTWVLLLGGLGLAGLLDVWVVKWRCPKQSLSPNPDPGFGCPKKSLAPNADAGFGFPKKTIPPKKSLPPNPDTSFQKMVLYLESIGLDSFSVIENHPKLITASLDDIKSTVEYIMSMDFTTTEFRRIVGMCPDVLTTHVSDIIPVFTFLLREAHVKGSDIKRVIHRRPRLLVCSVNNQLRPTLYYLQSIGIEEVSRHTDLLSCSVQEKLIPRIDYFENIGFSRRDATTMFRRFPPLFCYSIKNNLEPKYNYFVVEMGRDLKELKEFPQYFSFSLENRIKPRHKRCIEMGVCFPLPVLLKMTEMSFQNRLDLCVNSSTPLKKSPLWCNACDIQV</sequence>
<organism evidence="4 5">
    <name type="scientific">Arachis hypogaea</name>
    <name type="common">Peanut</name>
    <dbReference type="NCBI Taxonomy" id="3818"/>
    <lineage>
        <taxon>Eukaryota</taxon>
        <taxon>Viridiplantae</taxon>
        <taxon>Streptophyta</taxon>
        <taxon>Embryophyta</taxon>
        <taxon>Tracheophyta</taxon>
        <taxon>Spermatophyta</taxon>
        <taxon>Magnoliopsida</taxon>
        <taxon>eudicotyledons</taxon>
        <taxon>Gunneridae</taxon>
        <taxon>Pentapetalae</taxon>
        <taxon>rosids</taxon>
        <taxon>fabids</taxon>
        <taxon>Fabales</taxon>
        <taxon>Fabaceae</taxon>
        <taxon>Papilionoideae</taxon>
        <taxon>50 kb inversion clade</taxon>
        <taxon>dalbergioids sensu lato</taxon>
        <taxon>Dalbergieae</taxon>
        <taxon>Pterocarpus clade</taxon>
        <taxon>Arachis</taxon>
    </lineage>
</organism>
<dbReference type="AlphaFoldDB" id="A0A445CCY4"/>
<dbReference type="EMBL" id="SDMP01000007">
    <property type="protein sequence ID" value="RYR48800.1"/>
    <property type="molecule type" value="Genomic_DNA"/>
</dbReference>
<evidence type="ECO:0000256" key="3">
    <source>
        <dbReference type="ARBA" id="ARBA00022946"/>
    </source>
</evidence>
<accession>A0A445CCY4</accession>
<dbReference type="InterPro" id="IPR050475">
    <property type="entry name" value="Prenyltransferase_related"/>
</dbReference>
<dbReference type="Gene3D" id="1.25.70.10">
    <property type="entry name" value="Transcription termination factor 3, mitochondrial"/>
    <property type="match status" value="1"/>
</dbReference>
<evidence type="ECO:0000313" key="5">
    <source>
        <dbReference type="Proteomes" id="UP000289738"/>
    </source>
</evidence>
<protein>
    <submittedName>
        <fullName evidence="4">Uncharacterized protein</fullName>
    </submittedName>
</protein>
<dbReference type="InterPro" id="IPR003690">
    <property type="entry name" value="MTERF"/>
</dbReference>
<dbReference type="STRING" id="3818.A0A445CCY4"/>